<dbReference type="EMBL" id="JH687847">
    <property type="protein sequence ID" value="EJD37094.1"/>
    <property type="molecule type" value="Genomic_DNA"/>
</dbReference>
<dbReference type="SUPFAM" id="SSF48576">
    <property type="entry name" value="Terpenoid synthases"/>
    <property type="match status" value="1"/>
</dbReference>
<dbReference type="eggNOG" id="ENOG502SQ3X">
    <property type="taxonomic scope" value="Eukaryota"/>
</dbReference>
<dbReference type="InterPro" id="IPR024652">
    <property type="entry name" value="Trichodiene_synth"/>
</dbReference>
<evidence type="ECO:0000313" key="3">
    <source>
        <dbReference type="EMBL" id="EJD37094.1"/>
    </source>
</evidence>
<accession>J0DAC5</accession>
<dbReference type="Proteomes" id="UP000006514">
    <property type="component" value="Unassembled WGS sequence"/>
</dbReference>
<dbReference type="OMA" id="PRSRICK"/>
<keyword evidence="2" id="KW-0456">Lyase</keyword>
<sequence>MEGEDWTDRVQVATKRCLRALDMHTPTEKLDPGFYRLCHDTALAKGYVAEGWPAIEPYLEANASIAQISYAHLHNTETKVWVALHTAFGCAIEDTYTTVPEDAVSGFVRRMLGGERQPYANLEKVAQHIREVSQHADELRAGLVTTSIFNGKIDLQVDRLMLERGVPRAAERFVEWCGLMSGQCEAFGMFVFPPDVPFHAFAPALPDMMIVMRNVNDVLSFYKEEKAGDAANQISLLAETRQISKLDALDMVTDDALEAHERSCNTLTADAQKAWIAFMRGYVAFHWASERYRLKEMKQIEA</sequence>
<dbReference type="Gene3D" id="1.10.600.10">
    <property type="entry name" value="Farnesyl Diphosphate Synthase"/>
    <property type="match status" value="1"/>
</dbReference>
<dbReference type="Pfam" id="PF06330">
    <property type="entry name" value="TRI5"/>
    <property type="match status" value="1"/>
</dbReference>
<dbReference type="InParanoid" id="J0DAC5"/>
<dbReference type="KEGG" id="adl:AURDEDRAFT_73578"/>
<evidence type="ECO:0000256" key="1">
    <source>
        <dbReference type="ARBA" id="ARBA00007946"/>
    </source>
</evidence>
<protein>
    <submittedName>
        <fullName evidence="3">Terpenoid synthase</fullName>
    </submittedName>
</protein>
<dbReference type="OrthoDB" id="2998174at2759"/>
<proteinExistence type="inferred from homology"/>
<evidence type="ECO:0000256" key="2">
    <source>
        <dbReference type="ARBA" id="ARBA00023239"/>
    </source>
</evidence>
<comment type="similarity">
    <text evidence="1">Belongs to the trichodiene synthase family.</text>
</comment>
<organism evidence="3 4">
    <name type="scientific">Auricularia subglabra (strain TFB-10046 / SS5)</name>
    <name type="common">White-rot fungus</name>
    <name type="synonym">Auricularia delicata (strain TFB10046)</name>
    <dbReference type="NCBI Taxonomy" id="717982"/>
    <lineage>
        <taxon>Eukaryota</taxon>
        <taxon>Fungi</taxon>
        <taxon>Dikarya</taxon>
        <taxon>Basidiomycota</taxon>
        <taxon>Agaricomycotina</taxon>
        <taxon>Agaricomycetes</taxon>
        <taxon>Auriculariales</taxon>
        <taxon>Auriculariaceae</taxon>
        <taxon>Auricularia</taxon>
    </lineage>
</organism>
<dbReference type="InterPro" id="IPR008949">
    <property type="entry name" value="Isoprenoid_synthase_dom_sf"/>
</dbReference>
<name>J0DAC5_AURST</name>
<dbReference type="GO" id="GO:0016838">
    <property type="term" value="F:carbon-oxygen lyase activity, acting on phosphates"/>
    <property type="evidence" value="ECO:0007669"/>
    <property type="project" value="InterPro"/>
</dbReference>
<dbReference type="AlphaFoldDB" id="J0DAC5"/>
<reference evidence="4" key="1">
    <citation type="journal article" date="2012" name="Science">
        <title>The Paleozoic origin of enzymatic lignin decomposition reconstructed from 31 fungal genomes.</title>
        <authorList>
            <person name="Floudas D."/>
            <person name="Binder M."/>
            <person name="Riley R."/>
            <person name="Barry K."/>
            <person name="Blanchette R.A."/>
            <person name="Henrissat B."/>
            <person name="Martinez A.T."/>
            <person name="Otillar R."/>
            <person name="Spatafora J.W."/>
            <person name="Yadav J.S."/>
            <person name="Aerts A."/>
            <person name="Benoit I."/>
            <person name="Boyd A."/>
            <person name="Carlson A."/>
            <person name="Copeland A."/>
            <person name="Coutinho P.M."/>
            <person name="de Vries R.P."/>
            <person name="Ferreira P."/>
            <person name="Findley K."/>
            <person name="Foster B."/>
            <person name="Gaskell J."/>
            <person name="Glotzer D."/>
            <person name="Gorecki P."/>
            <person name="Heitman J."/>
            <person name="Hesse C."/>
            <person name="Hori C."/>
            <person name="Igarashi K."/>
            <person name="Jurgens J.A."/>
            <person name="Kallen N."/>
            <person name="Kersten P."/>
            <person name="Kohler A."/>
            <person name="Kuees U."/>
            <person name="Kumar T.K.A."/>
            <person name="Kuo A."/>
            <person name="LaButti K."/>
            <person name="Larrondo L.F."/>
            <person name="Lindquist E."/>
            <person name="Ling A."/>
            <person name="Lombard V."/>
            <person name="Lucas S."/>
            <person name="Lundell T."/>
            <person name="Martin R."/>
            <person name="McLaughlin D.J."/>
            <person name="Morgenstern I."/>
            <person name="Morin E."/>
            <person name="Murat C."/>
            <person name="Nagy L.G."/>
            <person name="Nolan M."/>
            <person name="Ohm R.A."/>
            <person name="Patyshakuliyeva A."/>
            <person name="Rokas A."/>
            <person name="Ruiz-Duenas F.J."/>
            <person name="Sabat G."/>
            <person name="Salamov A."/>
            <person name="Samejima M."/>
            <person name="Schmutz J."/>
            <person name="Slot J.C."/>
            <person name="St John F."/>
            <person name="Stenlid J."/>
            <person name="Sun H."/>
            <person name="Sun S."/>
            <person name="Syed K."/>
            <person name="Tsang A."/>
            <person name="Wiebenga A."/>
            <person name="Young D."/>
            <person name="Pisabarro A."/>
            <person name="Eastwood D.C."/>
            <person name="Martin F."/>
            <person name="Cullen D."/>
            <person name="Grigoriev I.V."/>
            <person name="Hibbett D.S."/>
        </authorList>
    </citation>
    <scope>NUCLEOTIDE SEQUENCE [LARGE SCALE GENOMIC DNA]</scope>
    <source>
        <strain evidence="4">TFB10046</strain>
    </source>
</reference>
<evidence type="ECO:0000313" key="4">
    <source>
        <dbReference type="Proteomes" id="UP000006514"/>
    </source>
</evidence>
<keyword evidence="4" id="KW-1185">Reference proteome</keyword>
<gene>
    <name evidence="3" type="ORF">AURDEDRAFT_73578</name>
</gene>